<evidence type="ECO:0000313" key="5">
    <source>
        <dbReference type="Proteomes" id="UP000606786"/>
    </source>
</evidence>
<dbReference type="PANTHER" id="PTHR11444:SF1">
    <property type="entry name" value="FUMARATE HYDRATASE, MITOCHONDRIAL"/>
    <property type="match status" value="1"/>
</dbReference>
<evidence type="ECO:0000259" key="3">
    <source>
        <dbReference type="Pfam" id="PF00206"/>
    </source>
</evidence>
<dbReference type="InterPro" id="IPR005677">
    <property type="entry name" value="Fum_hydII"/>
</dbReference>
<dbReference type="InterPro" id="IPR008948">
    <property type="entry name" value="L-Aspartase-like"/>
</dbReference>
<comment type="similarity">
    <text evidence="1">Belongs to the class-II fumarase/aspartase family. Fumarase subfamily.</text>
</comment>
<sequence length="118" mass="13306">MNCNEVISNRAIELIGGGFKKPVHPNDHVNMSQSSNDTFPASIHNSVALELLNKLKPCIQFIRDALKAKSEEFEDIIKIGRTHTIDTVPLTLGQEFSGYTQQMTYAFHRIDSCLPRVY</sequence>
<feature type="domain" description="Fumarate lyase N-terminal" evidence="3">
    <location>
        <begin position="1"/>
        <end position="116"/>
    </location>
</feature>
<dbReference type="PANTHER" id="PTHR11444">
    <property type="entry name" value="ASPARTATEAMMONIA/ARGININOSUCCINATE/ADENYLOSUCCINATE LYASE"/>
    <property type="match status" value="1"/>
</dbReference>
<dbReference type="GO" id="GO:0006106">
    <property type="term" value="P:fumarate metabolic process"/>
    <property type="evidence" value="ECO:0007669"/>
    <property type="project" value="InterPro"/>
</dbReference>
<dbReference type="Gene3D" id="1.10.275.10">
    <property type="entry name" value="Fumarase/aspartase (N-terminal domain)"/>
    <property type="match status" value="1"/>
</dbReference>
<dbReference type="GO" id="GO:0006108">
    <property type="term" value="P:malate metabolic process"/>
    <property type="evidence" value="ECO:0007669"/>
    <property type="project" value="TreeGrafter"/>
</dbReference>
<dbReference type="EC" id="4.2.1.2" evidence="2"/>
<dbReference type="PRINTS" id="PR00149">
    <property type="entry name" value="FUMRATELYASE"/>
</dbReference>
<evidence type="ECO:0000256" key="1">
    <source>
        <dbReference type="ARBA" id="ARBA00009084"/>
    </source>
</evidence>
<dbReference type="OrthoDB" id="1738025at2759"/>
<evidence type="ECO:0000313" key="4">
    <source>
        <dbReference type="EMBL" id="CAD6998479.1"/>
    </source>
</evidence>
<dbReference type="AlphaFoldDB" id="A0A811UHL6"/>
<dbReference type="InterPro" id="IPR022761">
    <property type="entry name" value="Fumarate_lyase_N"/>
</dbReference>
<protein>
    <recommendedName>
        <fullName evidence="2">fumarate hydratase</fullName>
        <ecNumber evidence="2">4.2.1.2</ecNumber>
    </recommendedName>
</protein>
<comment type="caution">
    <text evidence="4">The sequence shown here is derived from an EMBL/GenBank/DDBJ whole genome shotgun (WGS) entry which is preliminary data.</text>
</comment>
<dbReference type="SUPFAM" id="SSF48557">
    <property type="entry name" value="L-aspartase-like"/>
    <property type="match status" value="1"/>
</dbReference>
<dbReference type="GO" id="GO:0006099">
    <property type="term" value="P:tricarboxylic acid cycle"/>
    <property type="evidence" value="ECO:0007669"/>
    <property type="project" value="UniProtKB-UniPathway"/>
</dbReference>
<accession>A0A811UHL6</accession>
<name>A0A811UHL6_CERCA</name>
<dbReference type="EMBL" id="CAJHJT010000012">
    <property type="protein sequence ID" value="CAD6998479.1"/>
    <property type="molecule type" value="Genomic_DNA"/>
</dbReference>
<dbReference type="Proteomes" id="UP000606786">
    <property type="component" value="Unassembled WGS sequence"/>
</dbReference>
<dbReference type="GO" id="GO:0004333">
    <property type="term" value="F:fumarate hydratase activity"/>
    <property type="evidence" value="ECO:0007669"/>
    <property type="project" value="UniProtKB-EC"/>
</dbReference>
<keyword evidence="5" id="KW-1185">Reference proteome</keyword>
<evidence type="ECO:0000256" key="2">
    <source>
        <dbReference type="ARBA" id="ARBA00012921"/>
    </source>
</evidence>
<dbReference type="InterPro" id="IPR024083">
    <property type="entry name" value="Fumarase/histidase_N"/>
</dbReference>
<dbReference type="GO" id="GO:0005739">
    <property type="term" value="C:mitochondrion"/>
    <property type="evidence" value="ECO:0007669"/>
    <property type="project" value="TreeGrafter"/>
</dbReference>
<dbReference type="UniPathway" id="UPA00223">
    <property type="reaction ID" value="UER01007"/>
</dbReference>
<dbReference type="Gene3D" id="1.20.200.10">
    <property type="entry name" value="Fumarase/aspartase (Central domain)"/>
    <property type="match status" value="1"/>
</dbReference>
<reference evidence="4" key="1">
    <citation type="submission" date="2020-11" db="EMBL/GenBank/DDBJ databases">
        <authorList>
            <person name="Whitehead M."/>
        </authorList>
    </citation>
    <scope>NUCLEOTIDE SEQUENCE</scope>
    <source>
        <strain evidence="4">EGII</strain>
    </source>
</reference>
<dbReference type="InterPro" id="IPR000362">
    <property type="entry name" value="Fumarate_lyase_fam"/>
</dbReference>
<proteinExistence type="inferred from homology"/>
<gene>
    <name evidence="4" type="ORF">CCAP1982_LOCUS7073</name>
</gene>
<dbReference type="Pfam" id="PF00206">
    <property type="entry name" value="Lyase_1"/>
    <property type="match status" value="1"/>
</dbReference>
<organism evidence="4 5">
    <name type="scientific">Ceratitis capitata</name>
    <name type="common">Mediterranean fruit fly</name>
    <name type="synonym">Tephritis capitata</name>
    <dbReference type="NCBI Taxonomy" id="7213"/>
    <lineage>
        <taxon>Eukaryota</taxon>
        <taxon>Metazoa</taxon>
        <taxon>Ecdysozoa</taxon>
        <taxon>Arthropoda</taxon>
        <taxon>Hexapoda</taxon>
        <taxon>Insecta</taxon>
        <taxon>Pterygota</taxon>
        <taxon>Neoptera</taxon>
        <taxon>Endopterygota</taxon>
        <taxon>Diptera</taxon>
        <taxon>Brachycera</taxon>
        <taxon>Muscomorpha</taxon>
        <taxon>Tephritoidea</taxon>
        <taxon>Tephritidae</taxon>
        <taxon>Ceratitis</taxon>
        <taxon>Ceratitis</taxon>
    </lineage>
</organism>